<gene>
    <name evidence="3" type="ORF">SLEP1_g18965</name>
</gene>
<reference evidence="3 4" key="1">
    <citation type="journal article" date="2021" name="Commun. Biol.">
        <title>The genome of Shorea leprosula (Dipterocarpaceae) highlights the ecological relevance of drought in aseasonal tropical rainforests.</title>
        <authorList>
            <person name="Ng K.K.S."/>
            <person name="Kobayashi M.J."/>
            <person name="Fawcett J.A."/>
            <person name="Hatakeyama M."/>
            <person name="Paape T."/>
            <person name="Ng C.H."/>
            <person name="Ang C.C."/>
            <person name="Tnah L.H."/>
            <person name="Lee C.T."/>
            <person name="Nishiyama T."/>
            <person name="Sese J."/>
            <person name="O'Brien M.J."/>
            <person name="Copetti D."/>
            <person name="Mohd Noor M.I."/>
            <person name="Ong R.C."/>
            <person name="Putra M."/>
            <person name="Sireger I.Z."/>
            <person name="Indrioko S."/>
            <person name="Kosugi Y."/>
            <person name="Izuno A."/>
            <person name="Isagi Y."/>
            <person name="Lee S.L."/>
            <person name="Shimizu K.K."/>
        </authorList>
    </citation>
    <scope>NUCLEOTIDE SEQUENCE [LARGE SCALE GENOMIC DNA]</scope>
    <source>
        <strain evidence="3">214</strain>
    </source>
</reference>
<dbReference type="PANTHER" id="PTHR46033:SF65">
    <property type="entry name" value="AMINOTRANSFERASE-LIKE PLANT MOBILE DOMAIN-CONTAINING PROTEIN"/>
    <property type="match status" value="1"/>
</dbReference>
<keyword evidence="1" id="KW-0812">Transmembrane</keyword>
<dbReference type="PANTHER" id="PTHR46033">
    <property type="entry name" value="PROTEIN MAIN-LIKE 2"/>
    <property type="match status" value="1"/>
</dbReference>
<dbReference type="AlphaFoldDB" id="A0AAV5J9U2"/>
<comment type="caution">
    <text evidence="3">The sequence shown here is derived from an EMBL/GenBank/DDBJ whole genome shotgun (WGS) entry which is preliminary data.</text>
</comment>
<name>A0AAV5J9U2_9ROSI</name>
<keyword evidence="4" id="KW-1185">Reference proteome</keyword>
<feature type="transmembrane region" description="Helical" evidence="1">
    <location>
        <begin position="84"/>
        <end position="107"/>
    </location>
</feature>
<dbReference type="InterPro" id="IPR044824">
    <property type="entry name" value="MAIN-like"/>
</dbReference>
<protein>
    <recommendedName>
        <fullName evidence="2">Aminotransferase-like plant mobile domain-containing protein</fullName>
    </recommendedName>
</protein>
<organism evidence="3 4">
    <name type="scientific">Rubroshorea leprosula</name>
    <dbReference type="NCBI Taxonomy" id="152421"/>
    <lineage>
        <taxon>Eukaryota</taxon>
        <taxon>Viridiplantae</taxon>
        <taxon>Streptophyta</taxon>
        <taxon>Embryophyta</taxon>
        <taxon>Tracheophyta</taxon>
        <taxon>Spermatophyta</taxon>
        <taxon>Magnoliopsida</taxon>
        <taxon>eudicotyledons</taxon>
        <taxon>Gunneridae</taxon>
        <taxon>Pentapetalae</taxon>
        <taxon>rosids</taxon>
        <taxon>malvids</taxon>
        <taxon>Malvales</taxon>
        <taxon>Dipterocarpaceae</taxon>
        <taxon>Rubroshorea</taxon>
    </lineage>
</organism>
<dbReference type="EMBL" id="BPVZ01000026">
    <property type="protein sequence ID" value="GKV07164.1"/>
    <property type="molecule type" value="Genomic_DNA"/>
</dbReference>
<evidence type="ECO:0000313" key="4">
    <source>
        <dbReference type="Proteomes" id="UP001054252"/>
    </source>
</evidence>
<dbReference type="InterPro" id="IPR019557">
    <property type="entry name" value="AminoTfrase-like_pln_mobile"/>
</dbReference>
<keyword evidence="1" id="KW-1133">Transmembrane helix</keyword>
<evidence type="ECO:0000256" key="1">
    <source>
        <dbReference type="SAM" id="Phobius"/>
    </source>
</evidence>
<evidence type="ECO:0000259" key="2">
    <source>
        <dbReference type="Pfam" id="PF10536"/>
    </source>
</evidence>
<evidence type="ECO:0000313" key="3">
    <source>
        <dbReference type="EMBL" id="GKV07164.1"/>
    </source>
</evidence>
<dbReference type="Pfam" id="PF10536">
    <property type="entry name" value="PMD"/>
    <property type="match status" value="1"/>
</dbReference>
<proteinExistence type="predicted"/>
<dbReference type="Proteomes" id="UP001054252">
    <property type="component" value="Unassembled WGS sequence"/>
</dbReference>
<sequence>MDRPILSSALLFWSSSFNCFHLLCGAMSVNLFDINSLTRLPCTGEEISALLTMPPGVDSDHKDLKPSYPTFVRSACDHSLTKEFIPLAVALAHNRCLALGPFLLAYLYKSCQDVTVYPLGNSSGPLWILQLWLYSYFPTLVPVLFAILGYDLLSYGLMFKDATENKKTFEECFKFFASFPINRLDADFAMFLNRSHGPSWYKADIQSPDFRAFWSVCVTS</sequence>
<feature type="transmembrane region" description="Helical" evidence="1">
    <location>
        <begin position="127"/>
        <end position="150"/>
    </location>
</feature>
<accession>A0AAV5J9U2</accession>
<feature type="domain" description="Aminotransferase-like plant mobile" evidence="2">
    <location>
        <begin position="77"/>
        <end position="142"/>
    </location>
</feature>
<keyword evidence="1" id="KW-0472">Membrane</keyword>
<dbReference type="GO" id="GO:0010073">
    <property type="term" value="P:meristem maintenance"/>
    <property type="evidence" value="ECO:0007669"/>
    <property type="project" value="InterPro"/>
</dbReference>
<feature type="transmembrane region" description="Helical" evidence="1">
    <location>
        <begin position="12"/>
        <end position="32"/>
    </location>
</feature>